<dbReference type="GO" id="GO:0000139">
    <property type="term" value="C:Golgi membrane"/>
    <property type="evidence" value="ECO:0007669"/>
    <property type="project" value="InterPro"/>
</dbReference>
<keyword evidence="5" id="KW-1185">Reference proteome</keyword>
<feature type="region of interest" description="Disordered" evidence="2">
    <location>
        <begin position="266"/>
        <end position="293"/>
    </location>
</feature>
<reference evidence="4" key="1">
    <citation type="journal article" date="2023" name="Mol. Biol. Evol.">
        <title>Third-Generation Sequencing Reveals the Adaptive Role of the Epigenome in Three Deep-Sea Polychaetes.</title>
        <authorList>
            <person name="Perez M."/>
            <person name="Aroh O."/>
            <person name="Sun Y."/>
            <person name="Lan Y."/>
            <person name="Juniper S.K."/>
            <person name="Young C.R."/>
            <person name="Angers B."/>
            <person name="Qian P.Y."/>
        </authorList>
    </citation>
    <scope>NUCLEOTIDE SEQUENCE</scope>
    <source>
        <strain evidence="4">P08H-3</strain>
    </source>
</reference>
<accession>A0AAD9JT39</accession>
<evidence type="ECO:0000313" key="5">
    <source>
        <dbReference type="Proteomes" id="UP001208570"/>
    </source>
</evidence>
<dbReference type="PANTHER" id="PTHR22909:SF24">
    <property type="entry name" value="GOLGI INTEGRAL MEMBRANE PROTEIN 4-RELATED"/>
    <property type="match status" value="1"/>
</dbReference>
<evidence type="ECO:0000313" key="4">
    <source>
        <dbReference type="EMBL" id="KAK2158641.1"/>
    </source>
</evidence>
<feature type="compositionally biased region" description="Low complexity" evidence="2">
    <location>
        <begin position="273"/>
        <end position="290"/>
    </location>
</feature>
<name>A0AAD9JT39_9ANNE</name>
<keyword evidence="3" id="KW-0472">Membrane</keyword>
<dbReference type="PANTHER" id="PTHR22909">
    <property type="entry name" value="GOLGI INTEGRAL MEMBRANE PROTEIN 4"/>
    <property type="match status" value="1"/>
</dbReference>
<dbReference type="InterPro" id="IPR042336">
    <property type="entry name" value="GOLIM4"/>
</dbReference>
<feature type="region of interest" description="Disordered" evidence="2">
    <location>
        <begin position="405"/>
        <end position="426"/>
    </location>
</feature>
<proteinExistence type="predicted"/>
<evidence type="ECO:0008006" key="6">
    <source>
        <dbReference type="Google" id="ProtNLM"/>
    </source>
</evidence>
<comment type="caution">
    <text evidence="4">The sequence shown here is derived from an EMBL/GenBank/DDBJ whole genome shotgun (WGS) entry which is preliminary data.</text>
</comment>
<dbReference type="Proteomes" id="UP001208570">
    <property type="component" value="Unassembled WGS sequence"/>
</dbReference>
<feature type="transmembrane region" description="Helical" evidence="3">
    <location>
        <begin position="546"/>
        <end position="569"/>
    </location>
</feature>
<keyword evidence="3" id="KW-0812">Transmembrane</keyword>
<gene>
    <name evidence="4" type="ORF">LSH36_166g03025</name>
</gene>
<evidence type="ECO:0000256" key="3">
    <source>
        <dbReference type="SAM" id="Phobius"/>
    </source>
</evidence>
<feature type="region of interest" description="Disordered" evidence="2">
    <location>
        <begin position="321"/>
        <end position="353"/>
    </location>
</feature>
<keyword evidence="1" id="KW-0175">Coiled coil</keyword>
<feature type="compositionally biased region" description="Basic and acidic residues" evidence="2">
    <location>
        <begin position="344"/>
        <end position="353"/>
    </location>
</feature>
<keyword evidence="3" id="KW-1133">Transmembrane helix</keyword>
<organism evidence="4 5">
    <name type="scientific">Paralvinella palmiformis</name>
    <dbReference type="NCBI Taxonomy" id="53620"/>
    <lineage>
        <taxon>Eukaryota</taxon>
        <taxon>Metazoa</taxon>
        <taxon>Spiralia</taxon>
        <taxon>Lophotrochozoa</taxon>
        <taxon>Annelida</taxon>
        <taxon>Polychaeta</taxon>
        <taxon>Sedentaria</taxon>
        <taxon>Canalipalpata</taxon>
        <taxon>Terebellida</taxon>
        <taxon>Terebelliformia</taxon>
        <taxon>Alvinellidae</taxon>
        <taxon>Paralvinella</taxon>
    </lineage>
</organism>
<sequence length="703" mass="79035">MYSNSMHNNMMRRSNNTVRTVAIVVAAGLFLYGLYAYHDLHTRHKRSVEKADRLRQQHDSLSAQLQVVYEQKSRLDKLLQQEKADHKQTKDELAAEKRRIEQKYLAEKQELLNRIRSISSEHKMLQSQHEDLQNTFSKLHDQLLQLEDDCKKATEQHSQEFSQMKQEKDNEMAQLKDEVANLQRRNVDLQTKLHAAIQQNQISQGAKYLGIISKVSKTQAYNNQALLLGSPIRSALRPRAQENGLLYKLYNKELKGNLVANLAQDQKEKDLKQQQQQQPQQNQQLQMHQQESNAAVVDIGKQQLDDSFPFHGNQILDSAAKQPQQPMVDKQPLQQEAHLQGQGDLRKPYFDPKEAKPDHEVIVHDVVEEQHADDGNAGVVNAQQVLAPNINQRQEKAKNDDRIQTGHLPKLRNDNRGSPAAAASPVLKKKTDGIIVATSNDKVHATAKDGVGRDKSKPGAVKGPVVAPDGALGVEQAKVAVDRVQQIMAPQRMAVIEPSKKENMKAPDGRVNVDKVDVANIVRGRSLIVKGKAVQPGQGAFSNQDLLYLMIAVVAVICHDAIFVLKLGVEVKKEYMEKKEHNVQDPDYRKLNEGRADDDNWRNIHEPIKEEDKVADNVEDKHFDEDGFNRINQLDHGGAPLLGPNFGQGGEPIQGPILNMDGMEAVHRQGQIVGPDVLNVQADRIEAPIGQRQDQLQASSARW</sequence>
<dbReference type="AlphaFoldDB" id="A0AAD9JT39"/>
<evidence type="ECO:0000256" key="2">
    <source>
        <dbReference type="SAM" id="MobiDB-lite"/>
    </source>
</evidence>
<protein>
    <recommendedName>
        <fullName evidence="6">Golgi integral membrane protein 4</fullName>
    </recommendedName>
</protein>
<dbReference type="EMBL" id="JAODUP010000166">
    <property type="protein sequence ID" value="KAK2158641.1"/>
    <property type="molecule type" value="Genomic_DNA"/>
</dbReference>
<evidence type="ECO:0000256" key="1">
    <source>
        <dbReference type="SAM" id="Coils"/>
    </source>
</evidence>
<feature type="coiled-coil region" evidence="1">
    <location>
        <begin position="44"/>
        <end position="199"/>
    </location>
</feature>